<proteinExistence type="predicted"/>
<evidence type="ECO:0000313" key="1">
    <source>
        <dbReference type="EMBL" id="CAG8768465.1"/>
    </source>
</evidence>
<reference evidence="1" key="1">
    <citation type="submission" date="2021-06" db="EMBL/GenBank/DDBJ databases">
        <authorList>
            <person name="Kallberg Y."/>
            <person name="Tangrot J."/>
            <person name="Rosling A."/>
        </authorList>
    </citation>
    <scope>NUCLEOTIDE SEQUENCE</scope>
    <source>
        <strain evidence="1">UK204</strain>
    </source>
</reference>
<gene>
    <name evidence="1" type="ORF">FCALED_LOCUS17378</name>
</gene>
<organism evidence="1 2">
    <name type="scientific">Funneliformis caledonium</name>
    <dbReference type="NCBI Taxonomy" id="1117310"/>
    <lineage>
        <taxon>Eukaryota</taxon>
        <taxon>Fungi</taxon>
        <taxon>Fungi incertae sedis</taxon>
        <taxon>Mucoromycota</taxon>
        <taxon>Glomeromycotina</taxon>
        <taxon>Glomeromycetes</taxon>
        <taxon>Glomerales</taxon>
        <taxon>Glomeraceae</taxon>
        <taxon>Funneliformis</taxon>
    </lineage>
</organism>
<evidence type="ECO:0000313" key="2">
    <source>
        <dbReference type="Proteomes" id="UP000789570"/>
    </source>
</evidence>
<accession>A0A9N9JBP2</accession>
<dbReference type="EMBL" id="CAJVPQ010026293">
    <property type="protein sequence ID" value="CAG8768465.1"/>
    <property type="molecule type" value="Genomic_DNA"/>
</dbReference>
<comment type="caution">
    <text evidence="1">The sequence shown here is derived from an EMBL/GenBank/DDBJ whole genome shotgun (WGS) entry which is preliminary data.</text>
</comment>
<dbReference type="Proteomes" id="UP000789570">
    <property type="component" value="Unassembled WGS sequence"/>
</dbReference>
<sequence length="93" mass="10691">SQETNANILDNLFLASNNTDERVGDNIKNKVEEEKTQMKHKESTEVWDNDDFIANISFNLFLISNDTDEKVDDGIIESKSTWTQVKHKESTEV</sequence>
<protein>
    <submittedName>
        <fullName evidence="1">3410_t:CDS:1</fullName>
    </submittedName>
</protein>
<dbReference type="AlphaFoldDB" id="A0A9N9JBP2"/>
<feature type="non-terminal residue" evidence="1">
    <location>
        <position position="93"/>
    </location>
</feature>
<keyword evidence="2" id="KW-1185">Reference proteome</keyword>
<dbReference type="OrthoDB" id="10642860at2759"/>
<name>A0A9N9JBP2_9GLOM</name>